<accession>A0A3Q7GT27</accession>
<organism evidence="1">
    <name type="scientific">Solanum lycopersicum</name>
    <name type="common">Tomato</name>
    <name type="synonym">Lycopersicon esculentum</name>
    <dbReference type="NCBI Taxonomy" id="4081"/>
    <lineage>
        <taxon>Eukaryota</taxon>
        <taxon>Viridiplantae</taxon>
        <taxon>Streptophyta</taxon>
        <taxon>Embryophyta</taxon>
        <taxon>Tracheophyta</taxon>
        <taxon>Spermatophyta</taxon>
        <taxon>Magnoliopsida</taxon>
        <taxon>eudicotyledons</taxon>
        <taxon>Gunneridae</taxon>
        <taxon>Pentapetalae</taxon>
        <taxon>asterids</taxon>
        <taxon>lamiids</taxon>
        <taxon>Solanales</taxon>
        <taxon>Solanaceae</taxon>
        <taxon>Solanoideae</taxon>
        <taxon>Solaneae</taxon>
        <taxon>Solanum</taxon>
        <taxon>Solanum subgen. Lycopersicon</taxon>
    </lineage>
</organism>
<dbReference type="EnsemblPlants" id="Solyc06g018006.1.1">
    <property type="protein sequence ID" value="Solyc06g018006.1.1"/>
    <property type="gene ID" value="Solyc06g018006.1"/>
</dbReference>
<dbReference type="InParanoid" id="A0A3Q7GT27"/>
<dbReference type="InterPro" id="IPR053134">
    <property type="entry name" value="RNA-dir_DNA_polymerase"/>
</dbReference>
<evidence type="ECO:0000313" key="2">
    <source>
        <dbReference type="Proteomes" id="UP000004994"/>
    </source>
</evidence>
<dbReference type="OMA" id="HQILVNK"/>
<reference evidence="1" key="2">
    <citation type="submission" date="2019-01" db="UniProtKB">
        <authorList>
            <consortium name="EnsemblPlants"/>
        </authorList>
    </citation>
    <scope>IDENTIFICATION</scope>
    <source>
        <strain evidence="1">cv. Heinz 1706</strain>
    </source>
</reference>
<dbReference type="Gene3D" id="3.30.70.270">
    <property type="match status" value="1"/>
</dbReference>
<dbReference type="PANTHER" id="PTHR24559">
    <property type="entry name" value="TRANSPOSON TY3-I GAG-POL POLYPROTEIN"/>
    <property type="match status" value="1"/>
</dbReference>
<dbReference type="InterPro" id="IPR043128">
    <property type="entry name" value="Rev_trsase/Diguanyl_cyclase"/>
</dbReference>
<name>A0A3Q7GT27_SOLLC</name>
<dbReference type="PANTHER" id="PTHR24559:SF450">
    <property type="entry name" value="RNA-DIRECTED DNA POLYMERASE HOMOLOG"/>
    <property type="match status" value="1"/>
</dbReference>
<dbReference type="SUPFAM" id="SSF56672">
    <property type="entry name" value="DNA/RNA polymerases"/>
    <property type="match status" value="1"/>
</dbReference>
<dbReference type="AlphaFoldDB" id="A0A3Q7GT27"/>
<evidence type="ECO:0000313" key="1">
    <source>
        <dbReference type="EnsemblPlants" id="Solyc06g018006.1.1"/>
    </source>
</evidence>
<dbReference type="Gene3D" id="3.10.10.10">
    <property type="entry name" value="HIV Type 1 Reverse Transcriptase, subunit A, domain 1"/>
    <property type="match status" value="1"/>
</dbReference>
<sequence>MLIKLQNKKEVFPGYWQIQIFKEHTYKTAFNVPFGQYEWNVMPFSLKNALSEFQKIMNDIINP</sequence>
<evidence type="ECO:0008006" key="3">
    <source>
        <dbReference type="Google" id="ProtNLM"/>
    </source>
</evidence>
<protein>
    <recommendedName>
        <fullName evidence="3">Reverse transcriptase domain-containing protein</fullName>
    </recommendedName>
</protein>
<dbReference type="Gramene" id="Solyc06g018006.1.1">
    <property type="protein sequence ID" value="Solyc06g018006.1.1"/>
    <property type="gene ID" value="Solyc06g018006.1"/>
</dbReference>
<reference evidence="1" key="1">
    <citation type="journal article" date="2012" name="Nature">
        <title>The tomato genome sequence provides insights into fleshy fruit evolution.</title>
        <authorList>
            <consortium name="Tomato Genome Consortium"/>
        </authorList>
    </citation>
    <scope>NUCLEOTIDE SEQUENCE [LARGE SCALE GENOMIC DNA]</scope>
    <source>
        <strain evidence="1">cv. Heinz 1706</strain>
    </source>
</reference>
<dbReference type="Proteomes" id="UP000004994">
    <property type="component" value="Chromosome 6"/>
</dbReference>
<keyword evidence="2" id="KW-1185">Reference proteome</keyword>
<proteinExistence type="predicted"/>
<dbReference type="InterPro" id="IPR043502">
    <property type="entry name" value="DNA/RNA_pol_sf"/>
</dbReference>